<dbReference type="RefSeq" id="WP_130416187.1">
    <property type="nucleotide sequence ID" value="NZ_SGWX01000001.1"/>
</dbReference>
<evidence type="ECO:0000313" key="4">
    <source>
        <dbReference type="EMBL" id="RZS62726.1"/>
    </source>
</evidence>
<evidence type="ECO:0000259" key="3">
    <source>
        <dbReference type="SMART" id="SM00062"/>
    </source>
</evidence>
<protein>
    <submittedName>
        <fullName evidence="4">Polar amino acid transport system substrate-binding protein</fullName>
    </submittedName>
</protein>
<dbReference type="OrthoDB" id="4633994at2"/>
<name>A0A4Q7M459_9MICO</name>
<dbReference type="SUPFAM" id="SSF53850">
    <property type="entry name" value="Periplasmic binding protein-like II"/>
    <property type="match status" value="1"/>
</dbReference>
<keyword evidence="1 2" id="KW-0732">Signal</keyword>
<dbReference type="AlphaFoldDB" id="A0A4Q7M459"/>
<comment type="caution">
    <text evidence="4">The sequence shown here is derived from an EMBL/GenBank/DDBJ whole genome shotgun (WGS) entry which is preliminary data.</text>
</comment>
<dbReference type="InterPro" id="IPR001638">
    <property type="entry name" value="Solute-binding_3/MltF_N"/>
</dbReference>
<feature type="signal peptide" evidence="2">
    <location>
        <begin position="1"/>
        <end position="20"/>
    </location>
</feature>
<proteinExistence type="predicted"/>
<keyword evidence="5" id="KW-1185">Reference proteome</keyword>
<feature type="chain" id="PRO_5038667913" evidence="2">
    <location>
        <begin position="21"/>
        <end position="297"/>
    </location>
</feature>
<evidence type="ECO:0000313" key="5">
    <source>
        <dbReference type="Proteomes" id="UP000293852"/>
    </source>
</evidence>
<dbReference type="EMBL" id="SGWX01000001">
    <property type="protein sequence ID" value="RZS62726.1"/>
    <property type="molecule type" value="Genomic_DNA"/>
</dbReference>
<dbReference type="PANTHER" id="PTHR35936:SF17">
    <property type="entry name" value="ARGININE-BINDING EXTRACELLULAR PROTEIN ARTP"/>
    <property type="match status" value="1"/>
</dbReference>
<feature type="domain" description="Solute-binding protein family 3/N-terminal" evidence="3">
    <location>
        <begin position="59"/>
        <end position="284"/>
    </location>
</feature>
<sequence>MRTRPALPVAVLAVATLALGACTSASQAPQDAQGFDVSDIAKDEAIAAMVPAAIAADGKLTVGAELSYAPLEFVAEDGTTPVGLDVDIAGAVARLMGLEADIQSSQFDSIIPGIGTRYEVGISAFTVNPERLEAVTMVSYFNAGSQYAAVKGNPDGVNPADPCGLTVGVQTGTVQQEELDDATAACPAGSALDVLPYGKQADVTTNLVGGKLQAMYADSPVVAYAVEQSGGAIETVGDIRDAAPYGVVVAKDDTALAQAVQAALQRLMDDGTLAKIAAAWGNEQGVITTAEINPSVG</sequence>
<dbReference type="PANTHER" id="PTHR35936">
    <property type="entry name" value="MEMBRANE-BOUND LYTIC MUREIN TRANSGLYCOSYLASE F"/>
    <property type="match status" value="1"/>
</dbReference>
<organism evidence="4 5">
    <name type="scientific">Xylanimonas ulmi</name>
    <dbReference type="NCBI Taxonomy" id="228973"/>
    <lineage>
        <taxon>Bacteria</taxon>
        <taxon>Bacillati</taxon>
        <taxon>Actinomycetota</taxon>
        <taxon>Actinomycetes</taxon>
        <taxon>Micrococcales</taxon>
        <taxon>Promicromonosporaceae</taxon>
        <taxon>Xylanimonas</taxon>
    </lineage>
</organism>
<dbReference type="Pfam" id="PF00497">
    <property type="entry name" value="SBP_bac_3"/>
    <property type="match status" value="1"/>
</dbReference>
<dbReference type="Gene3D" id="3.40.190.10">
    <property type="entry name" value="Periplasmic binding protein-like II"/>
    <property type="match status" value="2"/>
</dbReference>
<gene>
    <name evidence="4" type="ORF">EV386_3073</name>
</gene>
<dbReference type="SMART" id="SM00062">
    <property type="entry name" value="PBPb"/>
    <property type="match status" value="1"/>
</dbReference>
<dbReference type="Proteomes" id="UP000293852">
    <property type="component" value="Unassembled WGS sequence"/>
</dbReference>
<evidence type="ECO:0000256" key="1">
    <source>
        <dbReference type="ARBA" id="ARBA00022729"/>
    </source>
</evidence>
<evidence type="ECO:0000256" key="2">
    <source>
        <dbReference type="SAM" id="SignalP"/>
    </source>
</evidence>
<dbReference type="PROSITE" id="PS51257">
    <property type="entry name" value="PROKAR_LIPOPROTEIN"/>
    <property type="match status" value="1"/>
</dbReference>
<reference evidence="4 5" key="1">
    <citation type="submission" date="2019-02" db="EMBL/GenBank/DDBJ databases">
        <title>Sequencing the genomes of 1000 actinobacteria strains.</title>
        <authorList>
            <person name="Klenk H.-P."/>
        </authorList>
    </citation>
    <scope>NUCLEOTIDE SEQUENCE [LARGE SCALE GENOMIC DNA]</scope>
    <source>
        <strain evidence="4 5">DSM 16932</strain>
    </source>
</reference>
<accession>A0A4Q7M459</accession>